<dbReference type="Proteomes" id="UP000195569">
    <property type="component" value="Unassembled WGS sequence"/>
</dbReference>
<dbReference type="NCBIfam" id="TIGR01207">
    <property type="entry name" value="rmlA"/>
    <property type="match status" value="1"/>
</dbReference>
<dbReference type="EC" id="2.7.7.24" evidence="4 11"/>
<dbReference type="EMBL" id="CYGY02000075">
    <property type="protein sequence ID" value="SIT50121.1"/>
    <property type="molecule type" value="Genomic_DNA"/>
</dbReference>
<evidence type="ECO:0000256" key="5">
    <source>
        <dbReference type="ARBA" id="ARBA00022679"/>
    </source>
</evidence>
<sequence>MARKGIILAGGSGTRLYPITHAVSKQLLPVYDKPMIYYPLSTLMLSGVRDVLIISTPDDTPRFQAMLGDGSRWGMQIQYAVQPSPDGLAQAFLIGRHFIGNDVCALILGDNVFYGHDLARQLVTANAHVNGATVFAYHVNDPERYGVVEFDAQFRALSIEEKPAQPRSNYAVTGLYFYDNDVCEIAASIKPSARGELEITDVNSHYLNAGKLRVEIMGRGYAWLDTGTHDSLIDAATFIATLQKRQGLVVACPEEIAFRNGWIAAEDVARLAAPLTKNAYGKYLLKLLTEPAA</sequence>
<proteinExistence type="inferred from homology"/>
<accession>A0A1N7SRN2</accession>
<evidence type="ECO:0000256" key="7">
    <source>
        <dbReference type="ARBA" id="ARBA00022723"/>
    </source>
</evidence>
<evidence type="ECO:0000259" key="12">
    <source>
        <dbReference type="Pfam" id="PF00483"/>
    </source>
</evidence>
<keyword evidence="5 11" id="KW-0808">Transferase</keyword>
<evidence type="ECO:0000256" key="6">
    <source>
        <dbReference type="ARBA" id="ARBA00022695"/>
    </source>
</evidence>
<comment type="function">
    <text evidence="9 11">Catalyzes the formation of dTDP-glucose, from dTTP and glucose 1-phosphate, as well as its pyrophosphorolysis.</text>
</comment>
<dbReference type="GO" id="GO:0046872">
    <property type="term" value="F:metal ion binding"/>
    <property type="evidence" value="ECO:0007669"/>
    <property type="project" value="UniProtKB-KW"/>
</dbReference>
<comment type="subunit">
    <text evidence="3">Homotetramer.</text>
</comment>
<evidence type="ECO:0000313" key="13">
    <source>
        <dbReference type="EMBL" id="SIT50121.1"/>
    </source>
</evidence>
<dbReference type="InterPro" id="IPR005835">
    <property type="entry name" value="NTP_transferase_dom"/>
</dbReference>
<keyword evidence="14" id="KW-1185">Reference proteome</keyword>
<dbReference type="SUPFAM" id="SSF53448">
    <property type="entry name" value="Nucleotide-diphospho-sugar transferases"/>
    <property type="match status" value="1"/>
</dbReference>
<dbReference type="Pfam" id="PF00483">
    <property type="entry name" value="NTP_transferase"/>
    <property type="match status" value="1"/>
</dbReference>
<protein>
    <recommendedName>
        <fullName evidence="4 11">Glucose-1-phosphate thymidylyltransferase</fullName>
        <ecNumber evidence="4 11">2.7.7.24</ecNumber>
    </recommendedName>
</protein>
<evidence type="ECO:0000256" key="10">
    <source>
        <dbReference type="ARBA" id="ARBA00049336"/>
    </source>
</evidence>
<evidence type="ECO:0000256" key="8">
    <source>
        <dbReference type="ARBA" id="ARBA00022842"/>
    </source>
</evidence>
<dbReference type="FunFam" id="3.90.550.10:FF:000023">
    <property type="entry name" value="Glucose-1-phosphate thymidylyltransferase"/>
    <property type="match status" value="1"/>
</dbReference>
<keyword evidence="6 11" id="KW-0548">Nucleotidyltransferase</keyword>
<dbReference type="RefSeq" id="WP_087738865.1">
    <property type="nucleotide sequence ID" value="NZ_CYGY02000075.1"/>
</dbReference>
<dbReference type="CDD" id="cd02538">
    <property type="entry name" value="G1P_TT_short"/>
    <property type="match status" value="1"/>
</dbReference>
<organism evidence="13 14">
    <name type="scientific">Paraburkholderia piptadeniae</name>
    <dbReference type="NCBI Taxonomy" id="1701573"/>
    <lineage>
        <taxon>Bacteria</taxon>
        <taxon>Pseudomonadati</taxon>
        <taxon>Pseudomonadota</taxon>
        <taxon>Betaproteobacteria</taxon>
        <taxon>Burkholderiales</taxon>
        <taxon>Burkholderiaceae</taxon>
        <taxon>Paraburkholderia</taxon>
    </lineage>
</organism>
<keyword evidence="7 11" id="KW-0479">Metal-binding</keyword>
<dbReference type="Gene3D" id="3.90.550.10">
    <property type="entry name" value="Spore Coat Polysaccharide Biosynthesis Protein SpsA, Chain A"/>
    <property type="match status" value="1"/>
</dbReference>
<dbReference type="OrthoDB" id="9803871at2"/>
<feature type="domain" description="Nucleotidyl transferase" evidence="12">
    <location>
        <begin position="4"/>
        <end position="240"/>
    </location>
</feature>
<comment type="cofactor">
    <cofactor evidence="1">
        <name>Mg(2+)</name>
        <dbReference type="ChEBI" id="CHEBI:18420"/>
    </cofactor>
</comment>
<comment type="catalytic activity">
    <reaction evidence="10 11">
        <text>dTTP + alpha-D-glucose 1-phosphate + H(+) = dTDP-alpha-D-glucose + diphosphate</text>
        <dbReference type="Rhea" id="RHEA:15225"/>
        <dbReference type="ChEBI" id="CHEBI:15378"/>
        <dbReference type="ChEBI" id="CHEBI:33019"/>
        <dbReference type="ChEBI" id="CHEBI:37568"/>
        <dbReference type="ChEBI" id="CHEBI:57477"/>
        <dbReference type="ChEBI" id="CHEBI:58601"/>
        <dbReference type="EC" id="2.7.7.24"/>
    </reaction>
</comment>
<evidence type="ECO:0000256" key="2">
    <source>
        <dbReference type="ARBA" id="ARBA00010480"/>
    </source>
</evidence>
<dbReference type="InterPro" id="IPR029044">
    <property type="entry name" value="Nucleotide-diphossugar_trans"/>
</dbReference>
<dbReference type="GO" id="GO:0008879">
    <property type="term" value="F:glucose-1-phosphate thymidylyltransferase activity"/>
    <property type="evidence" value="ECO:0007669"/>
    <property type="project" value="UniProtKB-EC"/>
</dbReference>
<evidence type="ECO:0000256" key="9">
    <source>
        <dbReference type="ARBA" id="ARBA00037065"/>
    </source>
</evidence>
<evidence type="ECO:0000256" key="4">
    <source>
        <dbReference type="ARBA" id="ARBA00012461"/>
    </source>
</evidence>
<dbReference type="PANTHER" id="PTHR43532:SF1">
    <property type="entry name" value="GLUCOSE-1-PHOSPHATE THYMIDYLYLTRANSFERASE 1"/>
    <property type="match status" value="1"/>
</dbReference>
<comment type="caution">
    <text evidence="13">The sequence shown here is derived from an EMBL/GenBank/DDBJ whole genome shotgun (WGS) entry which is preliminary data.</text>
</comment>
<dbReference type="InterPro" id="IPR005907">
    <property type="entry name" value="G1P_thy_trans_s"/>
</dbReference>
<keyword evidence="8 11" id="KW-0460">Magnesium</keyword>
<comment type="similarity">
    <text evidence="2 11">Belongs to the glucose-1-phosphate thymidylyltransferase family.</text>
</comment>
<gene>
    <name evidence="13" type="primary">rmlA</name>
    <name evidence="13" type="ORF">BN2476_750064</name>
</gene>
<evidence type="ECO:0000256" key="3">
    <source>
        <dbReference type="ARBA" id="ARBA00011881"/>
    </source>
</evidence>
<dbReference type="PANTHER" id="PTHR43532">
    <property type="entry name" value="GLUCOSE-1-PHOSPHATE THYMIDYLYLTRANSFERASE"/>
    <property type="match status" value="1"/>
</dbReference>
<name>A0A1N7SRN2_9BURK</name>
<reference evidence="13" key="1">
    <citation type="submission" date="2016-12" db="EMBL/GenBank/DDBJ databases">
        <authorList>
            <person name="Moulin L."/>
        </authorList>
    </citation>
    <scope>NUCLEOTIDE SEQUENCE [LARGE SCALE GENOMIC DNA]</scope>
    <source>
        <strain evidence="13">STM 7183</strain>
    </source>
</reference>
<evidence type="ECO:0000256" key="11">
    <source>
        <dbReference type="RuleBase" id="RU003706"/>
    </source>
</evidence>
<evidence type="ECO:0000313" key="14">
    <source>
        <dbReference type="Proteomes" id="UP000195569"/>
    </source>
</evidence>
<evidence type="ECO:0000256" key="1">
    <source>
        <dbReference type="ARBA" id="ARBA00001946"/>
    </source>
</evidence>
<dbReference type="AlphaFoldDB" id="A0A1N7SRN2"/>